<feature type="transmembrane region" description="Helical" evidence="1">
    <location>
        <begin position="100"/>
        <end position="124"/>
    </location>
</feature>
<keyword evidence="1" id="KW-1133">Transmembrane helix</keyword>
<dbReference type="RefSeq" id="WP_015877386.1">
    <property type="nucleotide sequence ID" value="NZ_CP021075.1"/>
</dbReference>
<feature type="transmembrane region" description="Helical" evidence="1">
    <location>
        <begin position="46"/>
        <end position="66"/>
    </location>
</feature>
<keyword evidence="5" id="KW-1185">Reference proteome</keyword>
<dbReference type="AlphaFoldDB" id="A0AAQ0BQA0"/>
<keyword evidence="1" id="KW-0472">Membrane</keyword>
<dbReference type="Proteomes" id="UP001056386">
    <property type="component" value="Chromosome 2"/>
</dbReference>
<dbReference type="PANTHER" id="PTHR34989:SF1">
    <property type="entry name" value="PROTEIN HDED"/>
    <property type="match status" value="1"/>
</dbReference>
<evidence type="ECO:0000313" key="2">
    <source>
        <dbReference type="EMBL" id="QPQ89888.1"/>
    </source>
</evidence>
<dbReference type="PANTHER" id="PTHR34989">
    <property type="entry name" value="PROTEIN HDED"/>
    <property type="match status" value="1"/>
</dbReference>
<dbReference type="GO" id="GO:0005886">
    <property type="term" value="C:plasma membrane"/>
    <property type="evidence" value="ECO:0007669"/>
    <property type="project" value="TreeGrafter"/>
</dbReference>
<reference evidence="2 4" key="1">
    <citation type="submission" date="2020-12" db="EMBL/GenBank/DDBJ databases">
        <title>FDA dAtabase for Regulatory Grade micrObial Sequences (FDA-ARGOS): Supporting development and validation of Infectious Disease Dx tests.</title>
        <authorList>
            <person name="Minogue T."/>
            <person name="Wolcott M."/>
            <person name="Wasieloski L."/>
            <person name="Aguilar W."/>
            <person name="Moore D."/>
            <person name="Jaissle J."/>
            <person name="Tallon L."/>
            <person name="Sadzewicz L."/>
            <person name="Zhao X."/>
            <person name="Boylan J."/>
            <person name="Ott S."/>
            <person name="Bowen H."/>
            <person name="Vavikolanu K."/>
            <person name="Mehta A."/>
            <person name="Aluvathingal J."/>
            <person name="Nadendla S."/>
            <person name="Yan Y."/>
            <person name="Sichtig H."/>
        </authorList>
    </citation>
    <scope>NUCLEOTIDE SEQUENCE [LARGE SCALE GENOMIC DNA]</scope>
    <source>
        <strain evidence="2 4">FDAARGOS_949</strain>
    </source>
</reference>
<evidence type="ECO:0000313" key="4">
    <source>
        <dbReference type="Proteomes" id="UP000594892"/>
    </source>
</evidence>
<proteinExistence type="predicted"/>
<feature type="transmembrane region" description="Helical" evidence="1">
    <location>
        <begin position="78"/>
        <end position="94"/>
    </location>
</feature>
<sequence>MIQLLLHLLGARYLGRHVTKLLILGAIWLGVGAFVVVDALDGALWFPLQTFGVLLATEGAAAIVLAKSGLSIQTRFRVIKGLIGVLIGILIIIRHRYSDFLLAMTFGAGFALEGALLIAAAWVVRYRHWRSTMALGAMSLALAIFFFQPYPTHYRGTVPYCIGLWMAVSGCRMIWLYLRVRKGVLAEVADTPLNVTSNAVPMIVHVWTPVGSAKSKALNRPVMDRYIAAVDADGVISTGHAALEAGDLYLSLYPAVEIDRSPEEFARLLRADAFNNVAGRYLPSYPEEAANWCESTARITFRRFDFARLRDFVRGYQSTAIYNLTNRNCSSTVAEGLEAALAGTAYRDGGWADALRPIATPELWIAAQLRHRARTMAWTPGLVLDYARALRVVTDPPALGWLALATRVFRHARR</sequence>
<feature type="transmembrane region" description="Helical" evidence="1">
    <location>
        <begin position="21"/>
        <end position="40"/>
    </location>
</feature>
<feature type="transmembrane region" description="Helical" evidence="1">
    <location>
        <begin position="157"/>
        <end position="178"/>
    </location>
</feature>
<protein>
    <submittedName>
        <fullName evidence="2">MFS transporter</fullName>
    </submittedName>
</protein>
<evidence type="ECO:0000256" key="1">
    <source>
        <dbReference type="SAM" id="Phobius"/>
    </source>
</evidence>
<accession>A0AAQ0BQA0</accession>
<dbReference type="EMBL" id="CP099583">
    <property type="protein sequence ID" value="USS41976.1"/>
    <property type="molecule type" value="Genomic_DNA"/>
</dbReference>
<keyword evidence="1" id="KW-0812">Transmembrane</keyword>
<evidence type="ECO:0000313" key="3">
    <source>
        <dbReference type="EMBL" id="USS41976.1"/>
    </source>
</evidence>
<dbReference type="InterPro" id="IPR052712">
    <property type="entry name" value="Acid_resist_chaperone_HdeD"/>
</dbReference>
<feature type="transmembrane region" description="Helical" evidence="1">
    <location>
        <begin position="131"/>
        <end position="151"/>
    </location>
</feature>
<dbReference type="EMBL" id="CP065600">
    <property type="protein sequence ID" value="QPQ89888.1"/>
    <property type="molecule type" value="Genomic_DNA"/>
</dbReference>
<gene>
    <name evidence="2" type="ORF">I6H06_09780</name>
    <name evidence="3" type="ORF">NFI99_06905</name>
</gene>
<reference evidence="3" key="2">
    <citation type="submission" date="2022-06" db="EMBL/GenBank/DDBJ databases">
        <title>Draft genome sequence of Burkholderia glumae strain GR20004 isolated from rice panicle showing bacterial panicle blight.</title>
        <authorList>
            <person name="Choi S.Y."/>
            <person name="Lee Y.H."/>
        </authorList>
    </citation>
    <scope>NUCLEOTIDE SEQUENCE</scope>
    <source>
        <strain evidence="3">GR20004</strain>
    </source>
</reference>
<organism evidence="2 4">
    <name type="scientific">Burkholderia glumae</name>
    <name type="common">Pseudomonas glumae</name>
    <dbReference type="NCBI Taxonomy" id="337"/>
    <lineage>
        <taxon>Bacteria</taxon>
        <taxon>Pseudomonadati</taxon>
        <taxon>Pseudomonadota</taxon>
        <taxon>Betaproteobacteria</taxon>
        <taxon>Burkholderiales</taxon>
        <taxon>Burkholderiaceae</taxon>
        <taxon>Burkholderia</taxon>
    </lineage>
</organism>
<dbReference type="GeneID" id="45694620"/>
<name>A0AAQ0BQA0_BURGL</name>
<dbReference type="Proteomes" id="UP000594892">
    <property type="component" value="Chromosome 1"/>
</dbReference>
<evidence type="ECO:0000313" key="5">
    <source>
        <dbReference type="Proteomes" id="UP001056386"/>
    </source>
</evidence>